<reference evidence="1 2" key="2">
    <citation type="submission" date="2020-03" db="EMBL/GenBank/DDBJ databases">
        <authorList>
            <person name="Ichikawa N."/>
            <person name="Kimura A."/>
            <person name="Kitahashi Y."/>
            <person name="Uohara A."/>
        </authorList>
    </citation>
    <scope>NUCLEOTIDE SEQUENCE [LARGE SCALE GENOMIC DNA]</scope>
    <source>
        <strain evidence="1 2">NBRC 108639</strain>
    </source>
</reference>
<dbReference type="AlphaFoldDB" id="A0A6V8K1I1"/>
<sequence>MRSAALEIATEVASVAAVPAGVRERAGAMLGPLRPVVPFEAARVYLLDMERRAEHSLYSTGYDEKVRSYLDSPQHLDDVELVGLDRRGRRCGCVICRCRPKRSARGRNT</sequence>
<protein>
    <submittedName>
        <fullName evidence="1">Uncharacterized protein</fullName>
    </submittedName>
</protein>
<dbReference type="EMBL" id="BLPF01000001">
    <property type="protein sequence ID" value="GFJ76231.1"/>
    <property type="molecule type" value="Genomic_DNA"/>
</dbReference>
<reference evidence="1 2" key="1">
    <citation type="submission" date="2020-03" db="EMBL/GenBank/DDBJ databases">
        <title>Whole genome shotgun sequence of Phytohabitans houttuyneae NBRC 108639.</title>
        <authorList>
            <person name="Komaki H."/>
            <person name="Tamura T."/>
        </authorList>
    </citation>
    <scope>NUCLEOTIDE SEQUENCE [LARGE SCALE GENOMIC DNA]</scope>
    <source>
        <strain evidence="1 2">NBRC 108639</strain>
    </source>
</reference>
<comment type="caution">
    <text evidence="1">The sequence shown here is derived from an EMBL/GenBank/DDBJ whole genome shotgun (WGS) entry which is preliminary data.</text>
</comment>
<evidence type="ECO:0000313" key="1">
    <source>
        <dbReference type="EMBL" id="GFJ76231.1"/>
    </source>
</evidence>
<proteinExistence type="predicted"/>
<dbReference type="Proteomes" id="UP000482800">
    <property type="component" value="Unassembled WGS sequence"/>
</dbReference>
<keyword evidence="2" id="KW-1185">Reference proteome</keyword>
<organism evidence="1 2">
    <name type="scientific">Phytohabitans houttuyneae</name>
    <dbReference type="NCBI Taxonomy" id="1076126"/>
    <lineage>
        <taxon>Bacteria</taxon>
        <taxon>Bacillati</taxon>
        <taxon>Actinomycetota</taxon>
        <taxon>Actinomycetes</taxon>
        <taxon>Micromonosporales</taxon>
        <taxon>Micromonosporaceae</taxon>
    </lineage>
</organism>
<gene>
    <name evidence="1" type="ORF">Phou_004110</name>
</gene>
<name>A0A6V8K1I1_9ACTN</name>
<accession>A0A6V8K1I1</accession>
<evidence type="ECO:0000313" key="2">
    <source>
        <dbReference type="Proteomes" id="UP000482800"/>
    </source>
</evidence>